<keyword evidence="2" id="KW-0812">Transmembrane</keyword>
<gene>
    <name evidence="4" type="ORF">DF216_02310</name>
</gene>
<feature type="compositionally biased region" description="Polar residues" evidence="1">
    <location>
        <begin position="56"/>
        <end position="73"/>
    </location>
</feature>
<organism evidence="4 5">
    <name type="scientific">Streptococcus oralis</name>
    <dbReference type="NCBI Taxonomy" id="1303"/>
    <lineage>
        <taxon>Bacteria</taxon>
        <taxon>Bacillati</taxon>
        <taxon>Bacillota</taxon>
        <taxon>Bacilli</taxon>
        <taxon>Lactobacillales</taxon>
        <taxon>Streptococcaceae</taxon>
        <taxon>Streptococcus</taxon>
    </lineage>
</organism>
<sequence length="716" mass="80747">MKKKLALFVFLLSIVFPLLAFADIGTVSLPNGTLSETPAFVKDKTSSSTSSSSSSDGLTLPNSGNTGASSSIVKPSPSENKDSLEKITDDTLRRSSDVVGANANQGVADSVKETQRKQEEEKKKKEEEEKANTKLSYANFKTKMKRLTSYVYFDKGLFGLGEVGNYWINKVVQAIFWFSKFLFGIIVSLVSAVEKMTDVSPFLNKVVEMASAVFSVLFGATTKYIAGVFMAVYILSVWVKGGQVFKTALKLGLVFAVVGGFFTKISINGSPERYLPIHLYNVTDEITKEFQTEIVKKVGTVDTSMAESYFNSTIIPAYKNMNSKKDSEGNYYLSEEDFQDLTNYQEGKGNFKLSDKEIKALTKKNDKNETEDVKGQNLVDEWSDKFTYAFTSIFDVVVVGIVYLSMGLGRVVILLSYAVLLLILPFALILSLFPQFSHYFGGISKKGISFLLISSAISLASVIVPIIYGNMSSYIEDFGGGPGLVATFLKCIVIWWLFKNRHNLLSFMNGKGNPLSSLTRGRLGRLGNGMNLQQRAKTFATKVGDRVPNRVKSLARITKNNAQRWVDDKAKPLKNWNGNRLEKRSNLAKMEIPQNDDYMARKIKRAKKVEWRKAHRREMLDRAKMKVEYFKNYGEKDKNKRSVNEENYTTLQSRVRESMHRKQEIKGYTPKARKFENGVWKETADLPSLKRLERKERIRKLQRKKGRLGLQERLAT</sequence>
<dbReference type="EMBL" id="QEWJ01000001">
    <property type="protein sequence ID" value="RXX23594.1"/>
    <property type="molecule type" value="Genomic_DNA"/>
</dbReference>
<keyword evidence="2" id="KW-0472">Membrane</keyword>
<feature type="transmembrane region" description="Helical" evidence="2">
    <location>
        <begin position="412"/>
        <end position="436"/>
    </location>
</feature>
<accession>A0A4Q2FSE3</accession>
<protein>
    <recommendedName>
        <fullName evidence="6">Conjugal transfer protein</fullName>
    </recommendedName>
</protein>
<reference evidence="4 5" key="1">
    <citation type="submission" date="2018-05" db="EMBL/GenBank/DDBJ databases">
        <title>Streptococcus from otitis media.</title>
        <authorList>
            <person name="Wayes A.M."/>
            <person name="Jakubovics N.S."/>
        </authorList>
    </citation>
    <scope>NUCLEOTIDE SEQUENCE [LARGE SCALE GENOMIC DNA]</scope>
    <source>
        <strain evidence="4 5">NU43</strain>
    </source>
</reference>
<evidence type="ECO:0000313" key="5">
    <source>
        <dbReference type="Proteomes" id="UP000289485"/>
    </source>
</evidence>
<dbReference type="AlphaFoldDB" id="A0A4Q2FSE3"/>
<dbReference type="Proteomes" id="UP000289485">
    <property type="component" value="Unassembled WGS sequence"/>
</dbReference>
<feature type="compositionally biased region" description="Basic and acidic residues" evidence="1">
    <location>
        <begin position="110"/>
        <end position="129"/>
    </location>
</feature>
<feature type="transmembrane region" description="Helical" evidence="2">
    <location>
        <begin position="213"/>
        <end position="235"/>
    </location>
</feature>
<name>A0A4Q2FSE3_STROR</name>
<feature type="transmembrane region" description="Helical" evidence="2">
    <location>
        <begin position="480"/>
        <end position="498"/>
    </location>
</feature>
<evidence type="ECO:0008006" key="6">
    <source>
        <dbReference type="Google" id="ProtNLM"/>
    </source>
</evidence>
<feature type="region of interest" description="Disordered" evidence="1">
    <location>
        <begin position="104"/>
        <end position="129"/>
    </location>
</feature>
<keyword evidence="2" id="KW-1133">Transmembrane helix</keyword>
<dbReference type="RefSeq" id="WP_129325831.1">
    <property type="nucleotide sequence ID" value="NZ_QEWJ01000001.1"/>
</dbReference>
<evidence type="ECO:0000256" key="1">
    <source>
        <dbReference type="SAM" id="MobiDB-lite"/>
    </source>
</evidence>
<feature type="chain" id="PRO_5020184201" description="Conjugal transfer protein" evidence="3">
    <location>
        <begin position="23"/>
        <end position="716"/>
    </location>
</feature>
<comment type="caution">
    <text evidence="4">The sequence shown here is derived from an EMBL/GenBank/DDBJ whole genome shotgun (WGS) entry which is preliminary data.</text>
</comment>
<keyword evidence="3" id="KW-0732">Signal</keyword>
<proteinExistence type="predicted"/>
<evidence type="ECO:0000256" key="2">
    <source>
        <dbReference type="SAM" id="Phobius"/>
    </source>
</evidence>
<feature type="region of interest" description="Disordered" evidence="1">
    <location>
        <begin position="35"/>
        <end position="85"/>
    </location>
</feature>
<feature type="signal peptide" evidence="3">
    <location>
        <begin position="1"/>
        <end position="22"/>
    </location>
</feature>
<evidence type="ECO:0000313" key="4">
    <source>
        <dbReference type="EMBL" id="RXX23594.1"/>
    </source>
</evidence>
<feature type="transmembrane region" description="Helical" evidence="2">
    <location>
        <begin position="247"/>
        <end position="267"/>
    </location>
</feature>
<feature type="transmembrane region" description="Helical" evidence="2">
    <location>
        <begin position="386"/>
        <end position="406"/>
    </location>
</feature>
<feature type="transmembrane region" description="Helical" evidence="2">
    <location>
        <begin position="174"/>
        <end position="193"/>
    </location>
</feature>
<feature type="compositionally biased region" description="Low complexity" evidence="1">
    <location>
        <begin position="46"/>
        <end position="55"/>
    </location>
</feature>
<feature type="transmembrane region" description="Helical" evidence="2">
    <location>
        <begin position="448"/>
        <end position="468"/>
    </location>
</feature>
<evidence type="ECO:0000256" key="3">
    <source>
        <dbReference type="SAM" id="SignalP"/>
    </source>
</evidence>